<feature type="chain" id="PRO_5012215922" description="Chalcone isomerase domain-containing protein" evidence="1">
    <location>
        <begin position="26"/>
        <end position="194"/>
    </location>
</feature>
<evidence type="ECO:0000313" key="2">
    <source>
        <dbReference type="EMBL" id="ASC69245.1"/>
    </source>
</evidence>
<protein>
    <recommendedName>
        <fullName evidence="4">Chalcone isomerase domain-containing protein</fullName>
    </recommendedName>
</protein>
<evidence type="ECO:0000313" key="3">
    <source>
        <dbReference type="Proteomes" id="UP000191901"/>
    </source>
</evidence>
<feature type="signal peptide" evidence="1">
    <location>
        <begin position="1"/>
        <end position="25"/>
    </location>
</feature>
<reference evidence="2 3" key="1">
    <citation type="journal article" date="2016" name="Biochim. Biophys. Acta">
        <title>Characterization of red-shifted phycobilisomes isolated from the chlorophyll f-containing cyanobacterium Halomicronema hongdechloris.</title>
        <authorList>
            <person name="Li Y."/>
            <person name="Lin Y."/>
            <person name="Garvey C.J."/>
            <person name="Birch D."/>
            <person name="Corkery R.W."/>
            <person name="Loughlin P.C."/>
            <person name="Scheer H."/>
            <person name="Willows R.D."/>
            <person name="Chen M."/>
        </authorList>
    </citation>
    <scope>NUCLEOTIDE SEQUENCE [LARGE SCALE GENOMIC DNA]</scope>
    <source>
        <strain evidence="2 3">C2206</strain>
    </source>
</reference>
<evidence type="ECO:0008006" key="4">
    <source>
        <dbReference type="Google" id="ProtNLM"/>
    </source>
</evidence>
<dbReference type="EMBL" id="CP021983">
    <property type="protein sequence ID" value="ASC69245.1"/>
    <property type="molecule type" value="Genomic_DNA"/>
</dbReference>
<keyword evidence="3" id="KW-1185">Reference proteome</keyword>
<gene>
    <name evidence="2" type="ORF">XM38_001720</name>
</gene>
<accession>A0A1Z3HG53</accession>
<sequence length="194" mass="21903">MLRNFSQWGLLTLSFWLGGAGIAQALPGQPVEVVKAWIQANPTLRPNRPDTLVVHRTDTPARRFTFRASVFPIGNLTPEVDLSHIRTERFDLFDLANGVDVERLEESLRAIYGPDIYADYQLAEPLYRYPNVESSATANPAVMVEGEVRIGERFAYWLELNSDAQGVTRGRMTILTKADLPRLWPILGVEDETF</sequence>
<name>A0A1Z3HG53_9CYAN</name>
<dbReference type="Proteomes" id="UP000191901">
    <property type="component" value="Chromosome"/>
</dbReference>
<organism evidence="2 3">
    <name type="scientific">Halomicronema hongdechloris C2206</name>
    <dbReference type="NCBI Taxonomy" id="1641165"/>
    <lineage>
        <taxon>Bacteria</taxon>
        <taxon>Bacillati</taxon>
        <taxon>Cyanobacteriota</taxon>
        <taxon>Cyanophyceae</taxon>
        <taxon>Nodosilineales</taxon>
        <taxon>Nodosilineaceae</taxon>
        <taxon>Halomicronema</taxon>
    </lineage>
</organism>
<dbReference type="STRING" id="1641165.XM38_16075"/>
<keyword evidence="1" id="KW-0732">Signal</keyword>
<evidence type="ECO:0000256" key="1">
    <source>
        <dbReference type="SAM" id="SignalP"/>
    </source>
</evidence>
<proteinExistence type="predicted"/>
<dbReference type="KEGG" id="hhg:XM38_001720"/>
<dbReference type="AlphaFoldDB" id="A0A1Z3HG53"/>